<sequence>MSSIASLYIVKISDLPAIVGAAGSQSAWEALQELGREPAEEYGWSGYVMMNVLDGLETADVDLASPRLLDEAEAINADLDYTILITSEAKAFLDRLDPAAHDPADLLELGLDAEESGYAMEETLTLLSTTIAALTDDELLLLTIG</sequence>
<gene>
    <name evidence="1" type="ORF">ACFQ5G_34815</name>
</gene>
<name>A0ABW4AK63_9ACTN</name>
<protein>
    <recommendedName>
        <fullName evidence="3">DUF1877 family protein</fullName>
    </recommendedName>
</protein>
<dbReference type="Proteomes" id="UP001597183">
    <property type="component" value="Unassembled WGS sequence"/>
</dbReference>
<comment type="caution">
    <text evidence="1">The sequence shown here is derived from an EMBL/GenBank/DDBJ whole genome shotgun (WGS) entry which is preliminary data.</text>
</comment>
<reference evidence="2" key="1">
    <citation type="journal article" date="2019" name="Int. J. Syst. Evol. Microbiol.">
        <title>The Global Catalogue of Microorganisms (GCM) 10K type strain sequencing project: providing services to taxonomists for standard genome sequencing and annotation.</title>
        <authorList>
            <consortium name="The Broad Institute Genomics Platform"/>
            <consortium name="The Broad Institute Genome Sequencing Center for Infectious Disease"/>
            <person name="Wu L."/>
            <person name="Ma J."/>
        </authorList>
    </citation>
    <scope>NUCLEOTIDE SEQUENCE [LARGE SCALE GENOMIC DNA]</scope>
    <source>
        <strain evidence="2">CCM 7526</strain>
    </source>
</reference>
<dbReference type="RefSeq" id="WP_317793693.1">
    <property type="nucleotide sequence ID" value="NZ_AP028461.1"/>
</dbReference>
<evidence type="ECO:0000313" key="2">
    <source>
        <dbReference type="Proteomes" id="UP001597183"/>
    </source>
</evidence>
<organism evidence="1 2">
    <name type="scientific">Actinoplanes sichuanensis</name>
    <dbReference type="NCBI Taxonomy" id="512349"/>
    <lineage>
        <taxon>Bacteria</taxon>
        <taxon>Bacillati</taxon>
        <taxon>Actinomycetota</taxon>
        <taxon>Actinomycetes</taxon>
        <taxon>Micromonosporales</taxon>
        <taxon>Micromonosporaceae</taxon>
        <taxon>Actinoplanes</taxon>
    </lineage>
</organism>
<evidence type="ECO:0008006" key="3">
    <source>
        <dbReference type="Google" id="ProtNLM"/>
    </source>
</evidence>
<keyword evidence="2" id="KW-1185">Reference proteome</keyword>
<accession>A0ABW4AK63</accession>
<dbReference type="EMBL" id="JBHTMK010000044">
    <property type="protein sequence ID" value="MFD1370536.1"/>
    <property type="molecule type" value="Genomic_DNA"/>
</dbReference>
<proteinExistence type="predicted"/>
<evidence type="ECO:0000313" key="1">
    <source>
        <dbReference type="EMBL" id="MFD1370536.1"/>
    </source>
</evidence>